<gene>
    <name evidence="1" type="ORF">MOC_3359</name>
</gene>
<keyword evidence="2" id="KW-1185">Reference proteome</keyword>
<accession>A0A089Q949</accession>
<organism evidence="1 2">
    <name type="scientific">Methylobacterium oryzae CBMB20</name>
    <dbReference type="NCBI Taxonomy" id="693986"/>
    <lineage>
        <taxon>Bacteria</taxon>
        <taxon>Pseudomonadati</taxon>
        <taxon>Pseudomonadota</taxon>
        <taxon>Alphaproteobacteria</taxon>
        <taxon>Hyphomicrobiales</taxon>
        <taxon>Methylobacteriaceae</taxon>
        <taxon>Methylobacterium</taxon>
    </lineage>
</organism>
<proteinExistence type="predicted"/>
<protein>
    <submittedName>
        <fullName evidence="1">Protein of unassigned function</fullName>
    </submittedName>
</protein>
<dbReference type="AlphaFoldDB" id="A0A089Q949"/>
<dbReference type="HOGENOM" id="CLU_3253969_0_0_5"/>
<evidence type="ECO:0000313" key="2">
    <source>
        <dbReference type="Proteomes" id="UP000029492"/>
    </source>
</evidence>
<dbReference type="EMBL" id="CP003811">
    <property type="protein sequence ID" value="AIQ91114.1"/>
    <property type="molecule type" value="Genomic_DNA"/>
</dbReference>
<reference evidence="1 2" key="1">
    <citation type="journal article" date="2014" name="PLoS ONE">
        <title>Genome Information of Methylobacterium oryzae, a Plant-Probiotic Methylotroph in the Phyllosphere.</title>
        <authorList>
            <person name="Kwak M.J."/>
            <person name="Jeong H."/>
            <person name="Madhaiyan M."/>
            <person name="Lee Y."/>
            <person name="Sa T.M."/>
            <person name="Oh T.K."/>
            <person name="Kim J.F."/>
        </authorList>
    </citation>
    <scope>NUCLEOTIDE SEQUENCE [LARGE SCALE GENOMIC DNA]</scope>
    <source>
        <strain evidence="1 2">CBMB20</strain>
    </source>
</reference>
<sequence>MRPFLGHASNRAPDVSWGLIRLSTLKSTEVILNESPSKSIKY</sequence>
<dbReference type="STRING" id="693986.MOC_3359"/>
<dbReference type="Proteomes" id="UP000029492">
    <property type="component" value="Chromosome"/>
</dbReference>
<evidence type="ECO:0000313" key="1">
    <source>
        <dbReference type="EMBL" id="AIQ91114.1"/>
    </source>
</evidence>
<dbReference type="KEGG" id="mor:MOC_3359"/>
<name>A0A089Q949_9HYPH</name>